<keyword evidence="3" id="KW-0862">Zinc</keyword>
<dbReference type="Pfam" id="PF04082">
    <property type="entry name" value="Fungal_trans"/>
    <property type="match status" value="1"/>
</dbReference>
<keyword evidence="10" id="KW-1185">Reference proteome</keyword>
<reference evidence="9 10" key="1">
    <citation type="submission" date="2023-08" db="EMBL/GenBank/DDBJ databases">
        <title>Annotated Genome Sequence of Vanrija albida AlHP1.</title>
        <authorList>
            <person name="Herzog R."/>
        </authorList>
    </citation>
    <scope>NUCLEOTIDE SEQUENCE [LARGE SCALE GENOMIC DNA]</scope>
    <source>
        <strain evidence="9 10">AlHP1</strain>
    </source>
</reference>
<organism evidence="9 10">
    <name type="scientific">Vanrija albida</name>
    <dbReference type="NCBI Taxonomy" id="181172"/>
    <lineage>
        <taxon>Eukaryota</taxon>
        <taxon>Fungi</taxon>
        <taxon>Dikarya</taxon>
        <taxon>Basidiomycota</taxon>
        <taxon>Agaricomycotina</taxon>
        <taxon>Tremellomycetes</taxon>
        <taxon>Trichosporonales</taxon>
        <taxon>Trichosporonaceae</taxon>
        <taxon>Vanrija</taxon>
    </lineage>
</organism>
<keyword evidence="6" id="KW-0804">Transcription</keyword>
<comment type="caution">
    <text evidence="9">The sequence shown here is derived from an EMBL/GenBank/DDBJ whole genome shotgun (WGS) entry which is preliminary data.</text>
</comment>
<dbReference type="EMBL" id="JBBXJM010000001">
    <property type="protein sequence ID" value="KAL1413828.1"/>
    <property type="molecule type" value="Genomic_DNA"/>
</dbReference>
<evidence type="ECO:0000256" key="7">
    <source>
        <dbReference type="ARBA" id="ARBA00023242"/>
    </source>
</evidence>
<feature type="domain" description="Xylanolytic transcriptional activator regulatory" evidence="8">
    <location>
        <begin position="161"/>
        <end position="234"/>
    </location>
</feature>
<gene>
    <name evidence="9" type="ORF">Q8F55_001612</name>
</gene>
<evidence type="ECO:0000313" key="9">
    <source>
        <dbReference type="EMBL" id="KAL1413828.1"/>
    </source>
</evidence>
<dbReference type="InterPro" id="IPR007219">
    <property type="entry name" value="XnlR_reg_dom"/>
</dbReference>
<dbReference type="GeneID" id="95982655"/>
<evidence type="ECO:0000313" key="10">
    <source>
        <dbReference type="Proteomes" id="UP001565368"/>
    </source>
</evidence>
<evidence type="ECO:0000256" key="2">
    <source>
        <dbReference type="ARBA" id="ARBA00022723"/>
    </source>
</evidence>
<proteinExistence type="predicted"/>
<dbReference type="CDD" id="cd12148">
    <property type="entry name" value="fungal_TF_MHR"/>
    <property type="match status" value="1"/>
</dbReference>
<evidence type="ECO:0000256" key="6">
    <source>
        <dbReference type="ARBA" id="ARBA00023163"/>
    </source>
</evidence>
<dbReference type="PANTHER" id="PTHR47782">
    <property type="entry name" value="ZN(II)2CYS6 TRANSCRIPTION FACTOR (EUROFUNG)-RELATED"/>
    <property type="match status" value="1"/>
</dbReference>
<evidence type="ECO:0000259" key="8">
    <source>
        <dbReference type="SMART" id="SM00906"/>
    </source>
</evidence>
<evidence type="ECO:0000256" key="5">
    <source>
        <dbReference type="ARBA" id="ARBA00023125"/>
    </source>
</evidence>
<dbReference type="Proteomes" id="UP001565368">
    <property type="component" value="Unassembled WGS sequence"/>
</dbReference>
<comment type="subcellular location">
    <subcellularLocation>
        <location evidence="1">Nucleus</location>
    </subcellularLocation>
</comment>
<dbReference type="PANTHER" id="PTHR47782:SF7">
    <property type="entry name" value="PROTEIN STB5"/>
    <property type="match status" value="1"/>
</dbReference>
<keyword evidence="5" id="KW-0238">DNA-binding</keyword>
<name>A0ABR3QGH6_9TREE</name>
<evidence type="ECO:0000256" key="3">
    <source>
        <dbReference type="ARBA" id="ARBA00022833"/>
    </source>
</evidence>
<keyword evidence="7" id="KW-0539">Nucleus</keyword>
<dbReference type="SMART" id="SM00906">
    <property type="entry name" value="Fungal_trans"/>
    <property type="match status" value="1"/>
</dbReference>
<dbReference type="RefSeq" id="XP_069213772.1">
    <property type="nucleotide sequence ID" value="XM_069350228.1"/>
</dbReference>
<protein>
    <recommendedName>
        <fullName evidence="8">Xylanolytic transcriptional activator regulatory domain-containing protein</fullName>
    </recommendedName>
</protein>
<keyword evidence="4" id="KW-0805">Transcription regulation</keyword>
<evidence type="ECO:0000256" key="1">
    <source>
        <dbReference type="ARBA" id="ARBA00004123"/>
    </source>
</evidence>
<evidence type="ECO:0000256" key="4">
    <source>
        <dbReference type="ARBA" id="ARBA00023015"/>
    </source>
</evidence>
<accession>A0ABR3QGH6</accession>
<sequence length="566" mass="61406">METGFSFADAIGLQLGVTGCDSKAAEGDAPLPSRITAYPPKELAEQFVNLFFDYTIAFYPIHDRQEIQDDIDALYSGDEPPSPETIPAPDYRVYRLFLMLAGGCTLFESRHGRGYTDTSESLCKYAMEHFPAVFRGDDFQCLTGLTTFVNYSVVHFGRVSQYIAAGVASRFALEIGLHNDGGGADTSPEQQQRRRRLFWSVYNLDRLVAAALNQRYVIPDDVITTPLPTDIHITAPLLGYLSPVDYFAIVVRGRQVAGFVAEAVYLAPQGDARETQQRIHALADDWYASIPRDEAGGVLPFFELCYHALQVNIYRPSPLAPATEASRMPILRRHAYTGFGLQTTLTAKGSDAANTLQFLSMINLAATLIYTILEADGDPRNLDSAVWRQDALAQTAEVEELVARYCEHTPGGIRFRAAFSGCANQVRAKMAAAESAEGTAGAAHPPPHGSSSLVDASSGCSDPLCCAMSKANGTGPCEGCGRAQTRAFTAPTFDAPLHSYFQHPPVVNPPQDQSTTLPRELWESWAAPSLLGEQNLELAVAGIGMDELFANVGLDLYAPTVDVSAP</sequence>
<keyword evidence="2" id="KW-0479">Metal-binding</keyword>
<dbReference type="InterPro" id="IPR052202">
    <property type="entry name" value="Yeast_MetPath_Reg"/>
</dbReference>